<keyword evidence="5 10" id="KW-0460">Magnesium</keyword>
<evidence type="ECO:0000256" key="9">
    <source>
        <dbReference type="ARBA" id="ARBA00047883"/>
    </source>
</evidence>
<dbReference type="InterPro" id="IPR034291">
    <property type="entry name" value="TMP_synthase"/>
</dbReference>
<comment type="function">
    <text evidence="1 10">Condenses 4-methyl-5-(beta-hydroxyethyl)thiazole monophosphate (THZ-P) and 2-methyl-4-amino-5-hydroxymethyl pyrimidine pyrophosphate (HMP-PP) to form thiamine monophosphate (TMP).</text>
</comment>
<evidence type="ECO:0000313" key="14">
    <source>
        <dbReference type="EMBL" id="AEF83389.1"/>
    </source>
</evidence>
<dbReference type="GO" id="GO:0000287">
    <property type="term" value="F:magnesium ion binding"/>
    <property type="evidence" value="ECO:0007669"/>
    <property type="project" value="UniProtKB-UniRule"/>
</dbReference>
<evidence type="ECO:0000256" key="7">
    <source>
        <dbReference type="ARBA" id="ARBA00047334"/>
    </source>
</evidence>
<dbReference type="GO" id="GO:0004789">
    <property type="term" value="F:thiamine-phosphate diphosphorylase activity"/>
    <property type="evidence" value="ECO:0007669"/>
    <property type="project" value="UniProtKB-UniRule"/>
</dbReference>
<comment type="catalytic activity">
    <reaction evidence="8 10 11">
        <text>2-(2-carboxy-4-methylthiazol-5-yl)ethyl phosphate + 4-amino-2-methyl-5-(diphosphooxymethyl)pyrimidine + 2 H(+) = thiamine phosphate + CO2 + diphosphate</text>
        <dbReference type="Rhea" id="RHEA:47848"/>
        <dbReference type="ChEBI" id="CHEBI:15378"/>
        <dbReference type="ChEBI" id="CHEBI:16526"/>
        <dbReference type="ChEBI" id="CHEBI:33019"/>
        <dbReference type="ChEBI" id="CHEBI:37575"/>
        <dbReference type="ChEBI" id="CHEBI:57841"/>
        <dbReference type="ChEBI" id="CHEBI:62890"/>
        <dbReference type="EC" id="2.5.1.3"/>
    </reaction>
</comment>
<comment type="catalytic activity">
    <reaction evidence="7 10 11">
        <text>4-methyl-5-(2-phosphooxyethyl)-thiazole + 4-amino-2-methyl-5-(diphosphooxymethyl)pyrimidine + H(+) = thiamine phosphate + diphosphate</text>
        <dbReference type="Rhea" id="RHEA:22328"/>
        <dbReference type="ChEBI" id="CHEBI:15378"/>
        <dbReference type="ChEBI" id="CHEBI:33019"/>
        <dbReference type="ChEBI" id="CHEBI:37575"/>
        <dbReference type="ChEBI" id="CHEBI:57841"/>
        <dbReference type="ChEBI" id="CHEBI:58296"/>
        <dbReference type="EC" id="2.5.1.3"/>
    </reaction>
</comment>
<dbReference type="RefSeq" id="WP_015712541.1">
    <property type="nucleotide sequence ID" value="NC_015577.1"/>
</dbReference>
<comment type="pathway">
    <text evidence="2 10 12">Cofactor biosynthesis; thiamine diphosphate biosynthesis; thiamine phosphate from 4-amino-2-methyl-5-diphosphomethylpyrimidine and 4-methyl-5-(2-phosphoethyl)-thiazole: step 1/1.</text>
</comment>
<feature type="binding site" evidence="10">
    <location>
        <position position="167"/>
    </location>
    <ligand>
        <name>2-[(2R,5Z)-2-carboxy-4-methylthiazol-5(2H)-ylidene]ethyl phosphate</name>
        <dbReference type="ChEBI" id="CHEBI:62899"/>
    </ligand>
</feature>
<evidence type="ECO:0000256" key="2">
    <source>
        <dbReference type="ARBA" id="ARBA00005165"/>
    </source>
</evidence>
<dbReference type="InterPro" id="IPR022998">
    <property type="entry name" value="ThiamineP_synth_TenI"/>
</dbReference>
<evidence type="ECO:0000256" key="11">
    <source>
        <dbReference type="RuleBase" id="RU003826"/>
    </source>
</evidence>
<dbReference type="PANTHER" id="PTHR20857">
    <property type="entry name" value="THIAMINE-PHOSPHATE PYROPHOSPHORYLASE"/>
    <property type="match status" value="1"/>
</dbReference>
<dbReference type="NCBIfam" id="TIGR00693">
    <property type="entry name" value="thiE"/>
    <property type="match status" value="1"/>
</dbReference>
<feature type="binding site" evidence="10">
    <location>
        <begin position="136"/>
        <end position="138"/>
    </location>
    <ligand>
        <name>2-[(2R,5Z)-2-carboxy-4-methylthiazol-5(2H)-ylidene]ethyl phosphate</name>
        <dbReference type="ChEBI" id="CHEBI:62899"/>
    </ligand>
</feature>
<evidence type="ECO:0000256" key="12">
    <source>
        <dbReference type="RuleBase" id="RU004253"/>
    </source>
</evidence>
<proteinExistence type="inferred from homology"/>
<dbReference type="CDD" id="cd00564">
    <property type="entry name" value="TMP_TenI"/>
    <property type="match status" value="1"/>
</dbReference>
<dbReference type="InParanoid" id="F5YB60"/>
<dbReference type="KEGG" id="taz:TREAZ_3009"/>
<feature type="binding site" evidence="10">
    <location>
        <position position="110"/>
    </location>
    <ligand>
        <name>4-amino-2-methyl-5-(diphosphooxymethyl)pyrimidine</name>
        <dbReference type="ChEBI" id="CHEBI:57841"/>
    </ligand>
</feature>
<feature type="binding site" evidence="10">
    <location>
        <position position="72"/>
    </location>
    <ligand>
        <name>Mg(2+)</name>
        <dbReference type="ChEBI" id="CHEBI:18420"/>
    </ligand>
</feature>
<dbReference type="Proteomes" id="UP000009222">
    <property type="component" value="Chromosome"/>
</dbReference>
<dbReference type="InterPro" id="IPR036206">
    <property type="entry name" value="ThiamineP_synth_sf"/>
</dbReference>
<feature type="binding site" evidence="10">
    <location>
        <position position="71"/>
    </location>
    <ligand>
        <name>4-amino-2-methyl-5-(diphosphooxymethyl)pyrimidine</name>
        <dbReference type="ChEBI" id="CHEBI:57841"/>
    </ligand>
</feature>
<organism evidence="14 15">
    <name type="scientific">Leadbettera azotonutricia (strain ATCC BAA-888 / DSM 13862 / ZAS-9)</name>
    <name type="common">Treponema azotonutricium</name>
    <dbReference type="NCBI Taxonomy" id="545695"/>
    <lineage>
        <taxon>Bacteria</taxon>
        <taxon>Pseudomonadati</taxon>
        <taxon>Spirochaetota</taxon>
        <taxon>Spirochaetia</taxon>
        <taxon>Spirochaetales</taxon>
        <taxon>Breznakiellaceae</taxon>
        <taxon>Leadbettera</taxon>
    </lineage>
</organism>
<feature type="domain" description="Thiamine phosphate synthase/TenI" evidence="13">
    <location>
        <begin position="9"/>
        <end position="190"/>
    </location>
</feature>
<dbReference type="Gene3D" id="3.20.20.70">
    <property type="entry name" value="Aldolase class I"/>
    <property type="match status" value="1"/>
</dbReference>
<dbReference type="STRING" id="545695.TREAZ_3009"/>
<feature type="binding site" evidence="10">
    <location>
        <begin position="39"/>
        <end position="43"/>
    </location>
    <ligand>
        <name>4-amino-2-methyl-5-(diphosphooxymethyl)pyrimidine</name>
        <dbReference type="ChEBI" id="CHEBI:57841"/>
    </ligand>
</feature>
<reference evidence="15" key="1">
    <citation type="submission" date="2009-12" db="EMBL/GenBank/DDBJ databases">
        <title>Complete sequence of Treponema azotonutricium strain ZAS-9.</title>
        <authorList>
            <person name="Tetu S.G."/>
            <person name="Matson E."/>
            <person name="Ren Q."/>
            <person name="Seshadri R."/>
            <person name="Elbourne L."/>
            <person name="Hassan K.A."/>
            <person name="Durkin A."/>
            <person name="Radune D."/>
            <person name="Mohamoud Y."/>
            <person name="Shay R."/>
            <person name="Jin S."/>
            <person name="Zhang X."/>
            <person name="Lucey K."/>
            <person name="Ballor N.R."/>
            <person name="Ottesen E."/>
            <person name="Rosenthal R."/>
            <person name="Allen A."/>
            <person name="Leadbetter J.R."/>
            <person name="Paulsen I.T."/>
        </authorList>
    </citation>
    <scope>NUCLEOTIDE SEQUENCE [LARGE SCALE GENOMIC DNA]</scope>
    <source>
        <strain evidence="15">ATCC BAA-888 / DSM 13862 / ZAS-9</strain>
    </source>
</reference>
<evidence type="ECO:0000256" key="10">
    <source>
        <dbReference type="HAMAP-Rule" id="MF_00097"/>
    </source>
</evidence>
<evidence type="ECO:0000256" key="3">
    <source>
        <dbReference type="ARBA" id="ARBA00022679"/>
    </source>
</evidence>
<evidence type="ECO:0000256" key="4">
    <source>
        <dbReference type="ARBA" id="ARBA00022723"/>
    </source>
</evidence>
<feature type="binding site" evidence="10">
    <location>
        <position position="139"/>
    </location>
    <ligand>
        <name>4-amino-2-methyl-5-(diphosphooxymethyl)pyrimidine</name>
        <dbReference type="ChEBI" id="CHEBI:57841"/>
    </ligand>
</feature>
<evidence type="ECO:0000256" key="6">
    <source>
        <dbReference type="ARBA" id="ARBA00022977"/>
    </source>
</evidence>
<dbReference type="InterPro" id="IPR013785">
    <property type="entry name" value="Aldolase_TIM"/>
</dbReference>
<keyword evidence="4 10" id="KW-0479">Metal-binding</keyword>
<evidence type="ECO:0000256" key="5">
    <source>
        <dbReference type="ARBA" id="ARBA00022842"/>
    </source>
</evidence>
<protein>
    <recommendedName>
        <fullName evidence="10">Thiamine-phosphate synthase</fullName>
        <shortName evidence="10">TP synthase</shortName>
        <shortName evidence="10">TPS</shortName>
        <ecNumber evidence="10">2.5.1.3</ecNumber>
    </recommendedName>
    <alternativeName>
        <fullName evidence="10">Thiamine-phosphate pyrophosphorylase</fullName>
        <shortName evidence="10">TMP pyrophosphorylase</shortName>
        <shortName evidence="10">TMP-PPase</shortName>
    </alternativeName>
</protein>
<dbReference type="eggNOG" id="COG0352">
    <property type="taxonomic scope" value="Bacteria"/>
</dbReference>
<keyword evidence="3 10" id="KW-0808">Transferase</keyword>
<dbReference type="GO" id="GO:0009228">
    <property type="term" value="P:thiamine biosynthetic process"/>
    <property type="evidence" value="ECO:0007669"/>
    <property type="project" value="UniProtKB-KW"/>
</dbReference>
<evidence type="ECO:0000259" key="13">
    <source>
        <dbReference type="Pfam" id="PF02581"/>
    </source>
</evidence>
<dbReference type="PANTHER" id="PTHR20857:SF15">
    <property type="entry name" value="THIAMINE-PHOSPHATE SYNTHASE"/>
    <property type="match status" value="1"/>
</dbReference>
<sequence>MLNIEDLKLYLCTDRGLSLGRPLVETVEDAIAGGVTMVQIREKDIPSREFYDLALQALRVTRAHHIPLIINDRLDIALAIGAEGVHLGQSDLPCIEARRVGGEDFIIGVSAHTPAEAVRAERDGADYIGAGAVFPTGSKADVSAIIGLDGLKAAAASVKIPVIGIGGIGPKNAAEVIASGAAGIAVISAILSQPDIREAAMILRRCLG</sequence>
<dbReference type="GO" id="GO:0009229">
    <property type="term" value="P:thiamine diphosphate biosynthetic process"/>
    <property type="evidence" value="ECO:0007669"/>
    <property type="project" value="UniProtKB-UniRule"/>
</dbReference>
<comment type="cofactor">
    <cofactor evidence="10">
        <name>Mg(2+)</name>
        <dbReference type="ChEBI" id="CHEBI:18420"/>
    </cofactor>
    <text evidence="10">Binds 1 Mg(2+) ion per subunit.</text>
</comment>
<gene>
    <name evidence="10 14" type="primary">thiE</name>
    <name evidence="14" type="ordered locus">TREAZ_3009</name>
</gene>
<dbReference type="FunCoup" id="F5YB60">
    <property type="interactions" value="293"/>
</dbReference>
<feature type="binding site" evidence="10">
    <location>
        <position position="91"/>
    </location>
    <ligand>
        <name>Mg(2+)</name>
        <dbReference type="ChEBI" id="CHEBI:18420"/>
    </ligand>
</feature>
<dbReference type="EC" id="2.5.1.3" evidence="10"/>
<comment type="catalytic activity">
    <reaction evidence="9 10 11">
        <text>2-[(2R,5Z)-2-carboxy-4-methylthiazol-5(2H)-ylidene]ethyl phosphate + 4-amino-2-methyl-5-(diphosphooxymethyl)pyrimidine + 2 H(+) = thiamine phosphate + CO2 + diphosphate</text>
        <dbReference type="Rhea" id="RHEA:47844"/>
        <dbReference type="ChEBI" id="CHEBI:15378"/>
        <dbReference type="ChEBI" id="CHEBI:16526"/>
        <dbReference type="ChEBI" id="CHEBI:33019"/>
        <dbReference type="ChEBI" id="CHEBI:37575"/>
        <dbReference type="ChEBI" id="CHEBI:57841"/>
        <dbReference type="ChEBI" id="CHEBI:62899"/>
        <dbReference type="EC" id="2.5.1.3"/>
    </reaction>
</comment>
<dbReference type="EMBL" id="CP001841">
    <property type="protein sequence ID" value="AEF83389.1"/>
    <property type="molecule type" value="Genomic_DNA"/>
</dbReference>
<dbReference type="SUPFAM" id="SSF51391">
    <property type="entry name" value="Thiamin phosphate synthase"/>
    <property type="match status" value="1"/>
</dbReference>
<dbReference type="HAMAP" id="MF_00097">
    <property type="entry name" value="TMP_synthase"/>
    <property type="match status" value="1"/>
</dbReference>
<evidence type="ECO:0000256" key="1">
    <source>
        <dbReference type="ARBA" id="ARBA00003814"/>
    </source>
</evidence>
<keyword evidence="15" id="KW-1185">Reference proteome</keyword>
<dbReference type="GO" id="GO:0005737">
    <property type="term" value="C:cytoplasm"/>
    <property type="evidence" value="ECO:0007669"/>
    <property type="project" value="TreeGrafter"/>
</dbReference>
<evidence type="ECO:0000313" key="15">
    <source>
        <dbReference type="Proteomes" id="UP000009222"/>
    </source>
</evidence>
<comment type="similarity">
    <text evidence="10 11">Belongs to the thiamine-phosphate synthase family.</text>
</comment>
<evidence type="ECO:0000256" key="8">
    <source>
        <dbReference type="ARBA" id="ARBA00047851"/>
    </source>
</evidence>
<name>F5YB60_LEAAZ</name>
<dbReference type="AlphaFoldDB" id="F5YB60"/>
<keyword evidence="6 10" id="KW-0784">Thiamine biosynthesis</keyword>
<dbReference type="HOGENOM" id="CLU_018272_3_2_12"/>
<feature type="binding site" evidence="10">
    <location>
        <begin position="187"/>
        <end position="188"/>
    </location>
    <ligand>
        <name>2-[(2R,5Z)-2-carboxy-4-methylthiazol-5(2H)-ylidene]ethyl phosphate</name>
        <dbReference type="ChEBI" id="CHEBI:62899"/>
    </ligand>
</feature>
<dbReference type="FunFam" id="3.20.20.70:FF:000096">
    <property type="entry name" value="Thiamine-phosphate synthase"/>
    <property type="match status" value="1"/>
</dbReference>
<reference evidence="14 15" key="2">
    <citation type="journal article" date="2011" name="ISME J.">
        <title>RNA-seq reveals cooperative metabolic interactions between two termite-gut spirochete species in co-culture.</title>
        <authorList>
            <person name="Rosenthal A.Z."/>
            <person name="Matson E.G."/>
            <person name="Eldar A."/>
            <person name="Leadbetter J.R."/>
        </authorList>
    </citation>
    <scope>NUCLEOTIDE SEQUENCE [LARGE SCALE GENOMIC DNA]</scope>
    <source>
        <strain evidence="15">ATCC BAA-888 / DSM 13862 / ZAS-9</strain>
    </source>
</reference>
<accession>F5YB60</accession>
<dbReference type="UniPathway" id="UPA00060">
    <property type="reaction ID" value="UER00141"/>
</dbReference>
<dbReference type="Pfam" id="PF02581">
    <property type="entry name" value="TMP-TENI"/>
    <property type="match status" value="1"/>
</dbReference>